<dbReference type="CDD" id="cd09622">
    <property type="entry name" value="CBM9_like_HisKa"/>
    <property type="match status" value="1"/>
</dbReference>
<sequence length="740" mass="83771">MRWPKRIRVGLQAKILVFSSFLFAIPYLGYQYVWELETYLRIGQEQTLVGTARSVATVMHERPSLFAKESAFLNDIEPGKDLYAPQINQPIRLDGALQDWSSYQAQFIEYDDTRLIEQSTQYIPESLAFTHMVGQYGRYLYAMFDVVDDVVINRNENMLSIHKNDFLQIAMRDEFGQFQRFIVAPYQSGWVNAYRLAPMDTSTSTERYRPEGLERRIQGFWQNTTHGYRIELRFPLAMMQGNIAFAISDVDNEVSRDIRYSMGTANPERVDELGTVIVPSPEIEQIIQGLDYANARVWIVDKHQRVLARTGDIQTVEQYTTLPSEDVDTWLDRLFTPIYEYALRPLYDALLTQPPQDYIDELESAVSLEGLALDKALQGQPATHWRLSPDNKAVILSAAHPVFIADDVMGAVVVEQTTHGIRTLRNQALEKQFTYFIGIMVIGTLALFGLASHISSRIRSLRNSTDKAIDKHGKITGTLQVQSSTDEIGDLSRSFAHMLSRLGQYNQYLENVASRLSHELRTPVAVVKSSLENLELVKDKNSEQAHVFVARAQDGLARLSHILQSMSEATRLEHIIERTEKQSFELIDFLENYLGSYTHQTLHDKSLKIQFDTQLSQRPINGSPELFAQMLDKILDNAVDFAHANTTITVSFNQKNHLTVKNIGDGIPHGMAEALFDSMVSIRGESENDTQLHLGLGLHIAKMIAQFHGFNIGISEMLCGQVSETGQAKSTFVSLTTSAQ</sequence>
<comment type="subcellular location">
    <subcellularLocation>
        <location evidence="2">Membrane</location>
    </subcellularLocation>
</comment>
<dbReference type="SUPFAM" id="SSF49344">
    <property type="entry name" value="CBD9-like"/>
    <property type="match status" value="1"/>
</dbReference>
<dbReference type="CDD" id="cd00082">
    <property type="entry name" value="HisKA"/>
    <property type="match status" value="1"/>
</dbReference>
<dbReference type="AlphaFoldDB" id="A0AA41WZZ2"/>
<evidence type="ECO:0000313" key="13">
    <source>
        <dbReference type="EMBL" id="MCP3427443.1"/>
    </source>
</evidence>
<dbReference type="InterPro" id="IPR005467">
    <property type="entry name" value="His_kinase_dom"/>
</dbReference>
<dbReference type="Pfam" id="PF00512">
    <property type="entry name" value="HisKA"/>
    <property type="match status" value="1"/>
</dbReference>
<keyword evidence="6 10" id="KW-0812">Transmembrane</keyword>
<evidence type="ECO:0000256" key="4">
    <source>
        <dbReference type="ARBA" id="ARBA00022553"/>
    </source>
</evidence>
<keyword evidence="5" id="KW-0808">Transferase</keyword>
<dbReference type="Pfam" id="PF02518">
    <property type="entry name" value="HATPase_c"/>
    <property type="match status" value="1"/>
</dbReference>
<dbReference type="Gene3D" id="6.10.340.10">
    <property type="match status" value="1"/>
</dbReference>
<evidence type="ECO:0000256" key="2">
    <source>
        <dbReference type="ARBA" id="ARBA00004370"/>
    </source>
</evidence>
<evidence type="ECO:0000313" key="14">
    <source>
        <dbReference type="Proteomes" id="UP001165413"/>
    </source>
</evidence>
<dbReference type="InterPro" id="IPR050428">
    <property type="entry name" value="TCS_sensor_his_kinase"/>
</dbReference>
<evidence type="ECO:0000256" key="8">
    <source>
        <dbReference type="ARBA" id="ARBA00022989"/>
    </source>
</evidence>
<dbReference type="InterPro" id="IPR003660">
    <property type="entry name" value="HAMP_dom"/>
</dbReference>
<dbReference type="Proteomes" id="UP001165413">
    <property type="component" value="Unassembled WGS sequence"/>
</dbReference>
<dbReference type="PANTHER" id="PTHR45436:SF5">
    <property type="entry name" value="SENSOR HISTIDINE KINASE TRCS"/>
    <property type="match status" value="1"/>
</dbReference>
<comment type="caution">
    <text evidence="13">The sequence shown here is derived from an EMBL/GenBank/DDBJ whole genome shotgun (WGS) entry which is preliminary data.</text>
</comment>
<organism evidence="13 14">
    <name type="scientific">Opacimonas viscosa</name>
    <dbReference type="NCBI Taxonomy" id="2961944"/>
    <lineage>
        <taxon>Bacteria</taxon>
        <taxon>Pseudomonadati</taxon>
        <taxon>Pseudomonadota</taxon>
        <taxon>Gammaproteobacteria</taxon>
        <taxon>Alteromonadales</taxon>
        <taxon>Alteromonadaceae</taxon>
        <taxon>Opacimonas</taxon>
    </lineage>
</organism>
<evidence type="ECO:0000256" key="7">
    <source>
        <dbReference type="ARBA" id="ARBA00022777"/>
    </source>
</evidence>
<dbReference type="InterPro" id="IPR022510">
    <property type="entry name" value="Sortase_His-kinase"/>
</dbReference>
<feature type="domain" description="HAMP" evidence="12">
    <location>
        <begin position="452"/>
        <end position="507"/>
    </location>
</feature>
<keyword evidence="10" id="KW-0472">Membrane</keyword>
<evidence type="ECO:0000256" key="5">
    <source>
        <dbReference type="ARBA" id="ARBA00022679"/>
    </source>
</evidence>
<dbReference type="Gene3D" id="3.30.565.10">
    <property type="entry name" value="Histidine kinase-like ATPase, C-terminal domain"/>
    <property type="match status" value="1"/>
</dbReference>
<keyword evidence="7 13" id="KW-0418">Kinase</keyword>
<feature type="transmembrane region" description="Helical" evidence="10">
    <location>
        <begin position="433"/>
        <end position="454"/>
    </location>
</feature>
<dbReference type="GO" id="GO:0016020">
    <property type="term" value="C:membrane"/>
    <property type="evidence" value="ECO:0007669"/>
    <property type="project" value="UniProtKB-SubCell"/>
</dbReference>
<dbReference type="RefSeq" id="WP_254097798.1">
    <property type="nucleotide sequence ID" value="NZ_JANATA010000001.1"/>
</dbReference>
<keyword evidence="9" id="KW-0902">Two-component regulatory system</keyword>
<comment type="catalytic activity">
    <reaction evidence="1">
        <text>ATP + protein L-histidine = ADP + protein N-phospho-L-histidine.</text>
        <dbReference type="EC" id="2.7.13.3"/>
    </reaction>
</comment>
<protein>
    <recommendedName>
        <fullName evidence="3">histidine kinase</fullName>
        <ecNumber evidence="3">2.7.13.3</ecNumber>
    </recommendedName>
</protein>
<dbReference type="NCBIfam" id="TIGR03785">
    <property type="entry name" value="marine_sort_HK"/>
    <property type="match status" value="1"/>
</dbReference>
<dbReference type="SUPFAM" id="SSF55874">
    <property type="entry name" value="ATPase domain of HSP90 chaperone/DNA topoisomerase II/histidine kinase"/>
    <property type="match status" value="1"/>
</dbReference>
<dbReference type="InterPro" id="IPR003594">
    <property type="entry name" value="HATPase_dom"/>
</dbReference>
<reference evidence="13" key="1">
    <citation type="submission" date="2022-07" db="EMBL/GenBank/DDBJ databases">
        <title>Characterization of the Novel Bacterium Alteromonas immobilis LMIT006 and Alteromonas gregis LMIT007.</title>
        <authorList>
            <person name="Lin X."/>
        </authorList>
    </citation>
    <scope>NUCLEOTIDE SEQUENCE</scope>
    <source>
        <strain evidence="13">LMIT007</strain>
    </source>
</reference>
<dbReference type="SMART" id="SM00304">
    <property type="entry name" value="HAMP"/>
    <property type="match status" value="1"/>
</dbReference>
<dbReference type="InterPro" id="IPR036890">
    <property type="entry name" value="HATPase_C_sf"/>
</dbReference>
<evidence type="ECO:0000256" key="10">
    <source>
        <dbReference type="SAM" id="Phobius"/>
    </source>
</evidence>
<dbReference type="InterPro" id="IPR036097">
    <property type="entry name" value="HisK_dim/P_sf"/>
</dbReference>
<gene>
    <name evidence="13" type="primary">pdsS</name>
    <name evidence="13" type="ORF">NLF92_00590</name>
</gene>
<dbReference type="Gene3D" id="1.10.287.130">
    <property type="match status" value="1"/>
</dbReference>
<dbReference type="CDD" id="cd06225">
    <property type="entry name" value="HAMP"/>
    <property type="match status" value="1"/>
</dbReference>
<name>A0AA41WZZ2_9ALTE</name>
<evidence type="ECO:0000259" key="11">
    <source>
        <dbReference type="PROSITE" id="PS50109"/>
    </source>
</evidence>
<accession>A0AA41WZZ2</accession>
<dbReference type="GO" id="GO:0000155">
    <property type="term" value="F:phosphorelay sensor kinase activity"/>
    <property type="evidence" value="ECO:0007669"/>
    <property type="project" value="InterPro"/>
</dbReference>
<evidence type="ECO:0000259" key="12">
    <source>
        <dbReference type="PROSITE" id="PS50885"/>
    </source>
</evidence>
<dbReference type="SUPFAM" id="SSF47384">
    <property type="entry name" value="Homodimeric domain of signal transducing histidine kinase"/>
    <property type="match status" value="1"/>
</dbReference>
<proteinExistence type="predicted"/>
<dbReference type="EC" id="2.7.13.3" evidence="3"/>
<dbReference type="SMART" id="SM00387">
    <property type="entry name" value="HATPase_c"/>
    <property type="match status" value="1"/>
</dbReference>
<evidence type="ECO:0000256" key="3">
    <source>
        <dbReference type="ARBA" id="ARBA00012438"/>
    </source>
</evidence>
<evidence type="ECO:0000256" key="1">
    <source>
        <dbReference type="ARBA" id="ARBA00000085"/>
    </source>
</evidence>
<keyword evidence="8 10" id="KW-1133">Transmembrane helix</keyword>
<keyword evidence="14" id="KW-1185">Reference proteome</keyword>
<feature type="transmembrane region" description="Helical" evidence="10">
    <location>
        <begin position="12"/>
        <end position="34"/>
    </location>
</feature>
<dbReference type="InterPro" id="IPR003661">
    <property type="entry name" value="HisK_dim/P_dom"/>
</dbReference>
<keyword evidence="4" id="KW-0597">Phosphoprotein</keyword>
<dbReference type="PROSITE" id="PS50109">
    <property type="entry name" value="HIS_KIN"/>
    <property type="match status" value="1"/>
</dbReference>
<evidence type="ECO:0000256" key="6">
    <source>
        <dbReference type="ARBA" id="ARBA00022692"/>
    </source>
</evidence>
<dbReference type="PANTHER" id="PTHR45436">
    <property type="entry name" value="SENSOR HISTIDINE KINASE YKOH"/>
    <property type="match status" value="1"/>
</dbReference>
<dbReference type="Gene3D" id="2.60.40.1190">
    <property type="match status" value="1"/>
</dbReference>
<dbReference type="PROSITE" id="PS50885">
    <property type="entry name" value="HAMP"/>
    <property type="match status" value="1"/>
</dbReference>
<evidence type="ECO:0000256" key="9">
    <source>
        <dbReference type="ARBA" id="ARBA00023012"/>
    </source>
</evidence>
<dbReference type="EMBL" id="JANATA010000001">
    <property type="protein sequence ID" value="MCP3427443.1"/>
    <property type="molecule type" value="Genomic_DNA"/>
</dbReference>
<dbReference type="SMART" id="SM00388">
    <property type="entry name" value="HisKA"/>
    <property type="match status" value="1"/>
</dbReference>
<feature type="domain" description="Histidine kinase" evidence="11">
    <location>
        <begin position="515"/>
        <end position="740"/>
    </location>
</feature>